<dbReference type="Gene3D" id="3.40.630.30">
    <property type="match status" value="1"/>
</dbReference>
<dbReference type="InterPro" id="IPR000182">
    <property type="entry name" value="GNAT_dom"/>
</dbReference>
<dbReference type="Proteomes" id="UP000799424">
    <property type="component" value="Unassembled WGS sequence"/>
</dbReference>
<feature type="domain" description="N-acetyltransferase" evidence="1">
    <location>
        <begin position="3"/>
        <end position="196"/>
    </location>
</feature>
<reference evidence="2" key="1">
    <citation type="journal article" date="2020" name="Stud. Mycol.">
        <title>101 Dothideomycetes genomes: a test case for predicting lifestyles and emergence of pathogens.</title>
        <authorList>
            <person name="Haridas S."/>
            <person name="Albert R."/>
            <person name="Binder M."/>
            <person name="Bloem J."/>
            <person name="Labutti K."/>
            <person name="Salamov A."/>
            <person name="Andreopoulos B."/>
            <person name="Baker S."/>
            <person name="Barry K."/>
            <person name="Bills G."/>
            <person name="Bluhm B."/>
            <person name="Cannon C."/>
            <person name="Castanera R."/>
            <person name="Culley D."/>
            <person name="Daum C."/>
            <person name="Ezra D."/>
            <person name="Gonzalez J."/>
            <person name="Henrissat B."/>
            <person name="Kuo A."/>
            <person name="Liang C."/>
            <person name="Lipzen A."/>
            <person name="Lutzoni F."/>
            <person name="Magnuson J."/>
            <person name="Mondo S."/>
            <person name="Nolan M."/>
            <person name="Ohm R."/>
            <person name="Pangilinan J."/>
            <person name="Park H.-J."/>
            <person name="Ramirez L."/>
            <person name="Alfaro M."/>
            <person name="Sun H."/>
            <person name="Tritt A."/>
            <person name="Yoshinaga Y."/>
            <person name="Zwiers L.-H."/>
            <person name="Turgeon B."/>
            <person name="Goodwin S."/>
            <person name="Spatafora J."/>
            <person name="Crous P."/>
            <person name="Grigoriev I."/>
        </authorList>
    </citation>
    <scope>NUCLEOTIDE SEQUENCE</scope>
    <source>
        <strain evidence="2">CBS 113818</strain>
    </source>
</reference>
<gene>
    <name evidence="2" type="ORF">CC86DRAFT_371736</name>
</gene>
<dbReference type="Pfam" id="PF00583">
    <property type="entry name" value="Acetyltransf_1"/>
    <property type="match status" value="1"/>
</dbReference>
<accession>A0A6A6ZUA3</accession>
<dbReference type="PANTHER" id="PTHR42791:SF14">
    <property type="entry name" value="N-ACETYLTRANSFERASE DOMAIN-CONTAINING PROTEIN"/>
    <property type="match status" value="1"/>
</dbReference>
<dbReference type="GO" id="GO:0016747">
    <property type="term" value="F:acyltransferase activity, transferring groups other than amino-acyl groups"/>
    <property type="evidence" value="ECO:0007669"/>
    <property type="project" value="InterPro"/>
</dbReference>
<dbReference type="InterPro" id="IPR052523">
    <property type="entry name" value="Trichothecene_AcTrans"/>
</dbReference>
<evidence type="ECO:0000259" key="1">
    <source>
        <dbReference type="PROSITE" id="PS51186"/>
    </source>
</evidence>
<keyword evidence="3" id="KW-1185">Reference proteome</keyword>
<dbReference type="EMBL" id="MU006230">
    <property type="protein sequence ID" value="KAF2824386.1"/>
    <property type="molecule type" value="Genomic_DNA"/>
</dbReference>
<dbReference type="PROSITE" id="PS51186">
    <property type="entry name" value="GNAT"/>
    <property type="match status" value="1"/>
</dbReference>
<dbReference type="PANTHER" id="PTHR42791">
    <property type="entry name" value="GNAT FAMILY ACETYLTRANSFERASE"/>
    <property type="match status" value="1"/>
</dbReference>
<evidence type="ECO:0000313" key="3">
    <source>
        <dbReference type="Proteomes" id="UP000799424"/>
    </source>
</evidence>
<dbReference type="OrthoDB" id="4738875at2759"/>
<dbReference type="CDD" id="cd04301">
    <property type="entry name" value="NAT_SF"/>
    <property type="match status" value="1"/>
</dbReference>
<organism evidence="2 3">
    <name type="scientific">Ophiobolus disseminans</name>
    <dbReference type="NCBI Taxonomy" id="1469910"/>
    <lineage>
        <taxon>Eukaryota</taxon>
        <taxon>Fungi</taxon>
        <taxon>Dikarya</taxon>
        <taxon>Ascomycota</taxon>
        <taxon>Pezizomycotina</taxon>
        <taxon>Dothideomycetes</taxon>
        <taxon>Pleosporomycetidae</taxon>
        <taxon>Pleosporales</taxon>
        <taxon>Pleosporineae</taxon>
        <taxon>Phaeosphaeriaceae</taxon>
        <taxon>Ophiobolus</taxon>
    </lineage>
</organism>
<sequence length="218" mass="24725">MALKVELCTDADMLRAFEIISLAFGQQHAYVNAVWPEHETAAGCAAGAERLLGAKQTQPWTHLCKVVDTNTDEFIGFAKWDIYDGVLPEVPTGMPPQYYKDDDAKEYAEYIWNEFTRRRWDAVKASGGKIASLDIMSVDPAHHRRGAGTLLMQYGVEIADKLGYPAVVEASRMGWHLYNKFDFNILEDVLIANPPKQQGQQEQFIYWMRRPEKAALPQ</sequence>
<name>A0A6A6ZUA3_9PLEO</name>
<evidence type="ECO:0000313" key="2">
    <source>
        <dbReference type="EMBL" id="KAF2824386.1"/>
    </source>
</evidence>
<dbReference type="AlphaFoldDB" id="A0A6A6ZUA3"/>
<protein>
    <recommendedName>
        <fullName evidence="1">N-acetyltransferase domain-containing protein</fullName>
    </recommendedName>
</protein>
<dbReference type="InterPro" id="IPR016181">
    <property type="entry name" value="Acyl_CoA_acyltransferase"/>
</dbReference>
<dbReference type="SUPFAM" id="SSF55729">
    <property type="entry name" value="Acyl-CoA N-acyltransferases (Nat)"/>
    <property type="match status" value="1"/>
</dbReference>
<proteinExistence type="predicted"/>